<sequence length="37" mass="4349">MESERKRAMPVTDLTVITMGRHRFHTVTTTVLARIHR</sequence>
<reference evidence="1" key="1">
    <citation type="submission" date="2022-06" db="EMBL/GenBank/DDBJ databases">
        <title>Dynamics of rice microbiomes reveals core vertical transmitted seed endophytes.</title>
        <authorList>
            <person name="Liao K."/>
            <person name="Zhang X."/>
        </authorList>
    </citation>
    <scope>NUCLEOTIDE SEQUENCE</scope>
    <source>
        <strain evidence="1">JT1-17</strain>
    </source>
</reference>
<accession>A0AAJ1CXE5</accession>
<evidence type="ECO:0000313" key="2">
    <source>
        <dbReference type="Proteomes" id="UP001208888"/>
    </source>
</evidence>
<evidence type="ECO:0000313" key="1">
    <source>
        <dbReference type="EMBL" id="MCW0343338.1"/>
    </source>
</evidence>
<dbReference type="AlphaFoldDB" id="A0AAJ1CXE5"/>
<name>A0AAJ1CXE5_PANAN</name>
<gene>
    <name evidence="1" type="ORF">NB703_001431</name>
</gene>
<protein>
    <submittedName>
        <fullName evidence="1">Uncharacterized protein</fullName>
    </submittedName>
</protein>
<proteinExistence type="predicted"/>
<dbReference type="Proteomes" id="UP001208888">
    <property type="component" value="Unassembled WGS sequence"/>
</dbReference>
<dbReference type="EMBL" id="JANFVX010000004">
    <property type="protein sequence ID" value="MCW0343338.1"/>
    <property type="molecule type" value="Genomic_DNA"/>
</dbReference>
<comment type="caution">
    <text evidence="1">The sequence shown here is derived from an EMBL/GenBank/DDBJ whole genome shotgun (WGS) entry which is preliminary data.</text>
</comment>
<organism evidence="1 2">
    <name type="scientific">Pantoea ananas</name>
    <name type="common">Erwinia uredovora</name>
    <dbReference type="NCBI Taxonomy" id="553"/>
    <lineage>
        <taxon>Bacteria</taxon>
        <taxon>Pseudomonadati</taxon>
        <taxon>Pseudomonadota</taxon>
        <taxon>Gammaproteobacteria</taxon>
        <taxon>Enterobacterales</taxon>
        <taxon>Erwiniaceae</taxon>
        <taxon>Pantoea</taxon>
    </lineage>
</organism>